<dbReference type="SMART" id="SM00244">
    <property type="entry name" value="PHB"/>
    <property type="match status" value="1"/>
</dbReference>
<proteinExistence type="inferred from homology"/>
<dbReference type="InterPro" id="IPR036013">
    <property type="entry name" value="Band_7/SPFH_dom_sf"/>
</dbReference>
<dbReference type="CTD" id="32425"/>
<keyword evidence="5" id="KW-0175">Coiled coil</keyword>
<evidence type="ECO:0000256" key="5">
    <source>
        <dbReference type="SAM" id="Coils"/>
    </source>
</evidence>
<evidence type="ECO:0000256" key="1">
    <source>
        <dbReference type="ARBA" id="ARBA00004370"/>
    </source>
</evidence>
<evidence type="ECO:0000256" key="3">
    <source>
        <dbReference type="ARBA" id="ARBA00023136"/>
    </source>
</evidence>
<reference evidence="8" key="1">
    <citation type="submission" date="2025-08" db="UniProtKB">
        <authorList>
            <consortium name="RefSeq"/>
        </authorList>
    </citation>
    <scope>IDENTIFICATION</scope>
    <source>
        <tissue evidence="8">Whole body</tissue>
    </source>
</reference>
<dbReference type="PANTHER" id="PTHR13806:SF46">
    <property type="entry name" value="FLOTILLIN-1-RELATED"/>
    <property type="match status" value="1"/>
</dbReference>
<evidence type="ECO:0000256" key="4">
    <source>
        <dbReference type="RuleBase" id="RU366054"/>
    </source>
</evidence>
<name>A0A8B8F3C3_9HEMI</name>
<gene>
    <name evidence="8" type="primary">LOC112679543</name>
</gene>
<dbReference type="PANTHER" id="PTHR13806">
    <property type="entry name" value="FLOTILLIN-RELATED"/>
    <property type="match status" value="1"/>
</dbReference>
<comment type="subcellular location">
    <subcellularLocation>
        <location evidence="1">Membrane</location>
    </subcellularLocation>
</comment>
<comment type="similarity">
    <text evidence="2 4">Belongs to the band 7/mec-2 family. Flotillin subfamily.</text>
</comment>
<dbReference type="InterPro" id="IPR027705">
    <property type="entry name" value="Flotillin_fam"/>
</dbReference>
<organism evidence="7 8">
    <name type="scientific">Sipha flava</name>
    <name type="common">yellow sugarcane aphid</name>
    <dbReference type="NCBI Taxonomy" id="143950"/>
    <lineage>
        <taxon>Eukaryota</taxon>
        <taxon>Metazoa</taxon>
        <taxon>Ecdysozoa</taxon>
        <taxon>Arthropoda</taxon>
        <taxon>Hexapoda</taxon>
        <taxon>Insecta</taxon>
        <taxon>Pterygota</taxon>
        <taxon>Neoptera</taxon>
        <taxon>Paraneoptera</taxon>
        <taxon>Hemiptera</taxon>
        <taxon>Sternorrhyncha</taxon>
        <taxon>Aphidomorpha</taxon>
        <taxon>Aphidoidea</taxon>
        <taxon>Aphididae</taxon>
        <taxon>Sipha</taxon>
    </lineage>
</organism>
<dbReference type="GO" id="GO:0016600">
    <property type="term" value="C:flotillin complex"/>
    <property type="evidence" value="ECO:0007669"/>
    <property type="project" value="TreeGrafter"/>
</dbReference>
<dbReference type="Pfam" id="PF01145">
    <property type="entry name" value="Band_7"/>
    <property type="match status" value="1"/>
</dbReference>
<dbReference type="InterPro" id="IPR001107">
    <property type="entry name" value="Band_7"/>
</dbReference>
<dbReference type="OrthoDB" id="6080404at2759"/>
<keyword evidence="3" id="KW-0472">Membrane</keyword>
<sequence length="424" mass="46529">MGQIHTVGPNKALIVSGGFCGSTKKITVVGGWAWAWWLITDVQYLSLEVMTLNPICETVETVHGVPLTVTGVAQCKIMKADELLQTASEQFLGRSTIEIKQTVLQTLEGHLRAILGTLTVEEVYKDRDQFASLVREVAAPDVGRMGIEILSFTIKDVFDNVQYLTSLGKSQTAAVKRDADIGVAQANRDAGIREAECEKLAMDVKYGTDTKIEDNSRMFKLQKANYDMEVNTVKAEAQLAYELQAAKIRQKIRNEEIQIEVVERKKQIEIEAQEVERRERELNATVRLPAEAESYRVQAIAEGKRTQVVEVATADGERIKKIGLAEASAIEAVGRAEAQGMMLKANVFKNYEEAAVMSLIMDALPKIAAEIVAPLSKTEEIVLLSGNNNITSEVNRFVGQLPPAVQALTGVDLSKVLSKIPGAK</sequence>
<dbReference type="GO" id="GO:0045661">
    <property type="term" value="P:regulation of myoblast differentiation"/>
    <property type="evidence" value="ECO:0007669"/>
    <property type="project" value="TreeGrafter"/>
</dbReference>
<protein>
    <submittedName>
        <fullName evidence="8">Flotillin-2</fullName>
    </submittedName>
</protein>
<feature type="domain" description="Band 7" evidence="6">
    <location>
        <begin position="87"/>
        <end position="269"/>
    </location>
</feature>
<dbReference type="SUPFAM" id="SSF117892">
    <property type="entry name" value="Band 7/SPFH domain"/>
    <property type="match status" value="1"/>
</dbReference>
<dbReference type="Gene3D" id="3.30.479.30">
    <property type="entry name" value="Band 7 domain"/>
    <property type="match status" value="1"/>
</dbReference>
<dbReference type="Proteomes" id="UP000694846">
    <property type="component" value="Unplaced"/>
</dbReference>
<dbReference type="GeneID" id="112679543"/>
<evidence type="ECO:0000259" key="6">
    <source>
        <dbReference type="SMART" id="SM00244"/>
    </source>
</evidence>
<keyword evidence="7" id="KW-1185">Reference proteome</keyword>
<dbReference type="CDD" id="cd03399">
    <property type="entry name" value="SPFH_flotillin"/>
    <property type="match status" value="1"/>
</dbReference>
<evidence type="ECO:0000256" key="2">
    <source>
        <dbReference type="ARBA" id="ARBA00007161"/>
    </source>
</evidence>
<dbReference type="GO" id="GO:0002020">
    <property type="term" value="F:protease binding"/>
    <property type="evidence" value="ECO:0007669"/>
    <property type="project" value="TreeGrafter"/>
</dbReference>
<accession>A0A8B8F3C3</accession>
<dbReference type="GO" id="GO:0072659">
    <property type="term" value="P:protein localization to plasma membrane"/>
    <property type="evidence" value="ECO:0007669"/>
    <property type="project" value="TreeGrafter"/>
</dbReference>
<dbReference type="GO" id="GO:0031410">
    <property type="term" value="C:cytoplasmic vesicle"/>
    <property type="evidence" value="ECO:0007669"/>
    <property type="project" value="TreeGrafter"/>
</dbReference>
<dbReference type="AlphaFoldDB" id="A0A8B8F3C3"/>
<dbReference type="RefSeq" id="XP_025405183.1">
    <property type="nucleotide sequence ID" value="XM_025549398.1"/>
</dbReference>
<evidence type="ECO:0000313" key="8">
    <source>
        <dbReference type="RefSeq" id="XP_025405183.1"/>
    </source>
</evidence>
<evidence type="ECO:0000313" key="7">
    <source>
        <dbReference type="Proteomes" id="UP000694846"/>
    </source>
</evidence>
<feature type="coiled-coil region" evidence="5">
    <location>
        <begin position="245"/>
        <end position="285"/>
    </location>
</feature>